<evidence type="ECO:0000256" key="2">
    <source>
        <dbReference type="ARBA" id="ARBA00011738"/>
    </source>
</evidence>
<comment type="catalytic activity">
    <reaction evidence="8 10">
        <text>dITP + H2O = dIMP + diphosphate + H(+)</text>
        <dbReference type="Rhea" id="RHEA:28342"/>
        <dbReference type="ChEBI" id="CHEBI:15377"/>
        <dbReference type="ChEBI" id="CHEBI:15378"/>
        <dbReference type="ChEBI" id="CHEBI:33019"/>
        <dbReference type="ChEBI" id="CHEBI:61194"/>
        <dbReference type="ChEBI" id="CHEBI:61382"/>
        <dbReference type="EC" id="3.6.1.66"/>
    </reaction>
</comment>
<dbReference type="SUPFAM" id="SSF52972">
    <property type="entry name" value="ITPase-like"/>
    <property type="match status" value="1"/>
</dbReference>
<dbReference type="GO" id="GO:0009117">
    <property type="term" value="P:nucleotide metabolic process"/>
    <property type="evidence" value="ECO:0007669"/>
    <property type="project" value="UniProtKB-KW"/>
</dbReference>
<evidence type="ECO:0000256" key="11">
    <source>
        <dbReference type="RuleBase" id="RU003781"/>
    </source>
</evidence>
<reference evidence="13" key="1">
    <citation type="submission" date="2018-04" db="EMBL/GenBank/DDBJ databases">
        <authorList>
            <person name="Lucker S."/>
            <person name="Sakoula D."/>
        </authorList>
    </citation>
    <scope>NUCLEOTIDE SEQUENCE [LARGE SCALE GENOMIC DNA]</scope>
</reference>
<keyword evidence="5 10" id="KW-0378">Hydrolase</keyword>
<feature type="binding site" evidence="10">
    <location>
        <position position="42"/>
    </location>
    <ligand>
        <name>Mg(2+)</name>
        <dbReference type="ChEBI" id="CHEBI:18420"/>
    </ligand>
</feature>
<feature type="binding site" evidence="10">
    <location>
        <begin position="182"/>
        <end position="183"/>
    </location>
    <ligand>
        <name>substrate</name>
    </ligand>
</feature>
<dbReference type="PANTHER" id="PTHR11067:SF9">
    <property type="entry name" value="INOSINE TRIPHOSPHATE PYROPHOSPHATASE"/>
    <property type="match status" value="1"/>
</dbReference>
<comment type="subunit">
    <text evidence="2 10">Homodimer.</text>
</comment>
<evidence type="ECO:0000256" key="3">
    <source>
        <dbReference type="ARBA" id="ARBA00022723"/>
    </source>
</evidence>
<keyword evidence="3 10" id="KW-0479">Metal-binding</keyword>
<feature type="binding site" evidence="10">
    <location>
        <begin position="9"/>
        <end position="14"/>
    </location>
    <ligand>
        <name>substrate</name>
    </ligand>
</feature>
<dbReference type="Gene3D" id="3.90.950.10">
    <property type="match status" value="1"/>
</dbReference>
<dbReference type="GO" id="GO:0017111">
    <property type="term" value="F:ribonucleoside triphosphate phosphatase activity"/>
    <property type="evidence" value="ECO:0007669"/>
    <property type="project" value="InterPro"/>
</dbReference>
<proteinExistence type="inferred from homology"/>
<keyword evidence="13" id="KW-1185">Reference proteome</keyword>
<dbReference type="GO" id="GO:0005829">
    <property type="term" value="C:cytosol"/>
    <property type="evidence" value="ECO:0007669"/>
    <property type="project" value="TreeGrafter"/>
</dbReference>
<evidence type="ECO:0000313" key="13">
    <source>
        <dbReference type="Proteomes" id="UP000248168"/>
    </source>
</evidence>
<dbReference type="InterPro" id="IPR020922">
    <property type="entry name" value="dITP/XTP_pyrophosphatase"/>
</dbReference>
<dbReference type="InterPro" id="IPR029001">
    <property type="entry name" value="ITPase-like_fam"/>
</dbReference>
<dbReference type="EMBL" id="OUNR01000016">
    <property type="protein sequence ID" value="SPP65393.1"/>
    <property type="molecule type" value="Genomic_DNA"/>
</dbReference>
<evidence type="ECO:0000256" key="8">
    <source>
        <dbReference type="ARBA" id="ARBA00051875"/>
    </source>
</evidence>
<gene>
    <name evidence="12" type="ORF">NITLEN_30307</name>
</gene>
<comment type="similarity">
    <text evidence="1 10 11">Belongs to the HAM1 NTPase family.</text>
</comment>
<accession>A0A330L8H1</accession>
<evidence type="ECO:0000256" key="6">
    <source>
        <dbReference type="ARBA" id="ARBA00022842"/>
    </source>
</evidence>
<evidence type="ECO:0000256" key="10">
    <source>
        <dbReference type="HAMAP-Rule" id="MF_01405"/>
    </source>
</evidence>
<dbReference type="GO" id="GO:0036220">
    <property type="term" value="F:ITP diphosphatase activity"/>
    <property type="evidence" value="ECO:0007669"/>
    <property type="project" value="UniProtKB-UniRule"/>
</dbReference>
<name>A0A330L8H1_9BACT</name>
<feature type="binding site" evidence="10">
    <location>
        <position position="71"/>
    </location>
    <ligand>
        <name>Mg(2+)</name>
        <dbReference type="ChEBI" id="CHEBI:18420"/>
    </ligand>
</feature>
<evidence type="ECO:0000313" key="12">
    <source>
        <dbReference type="EMBL" id="SPP65393.1"/>
    </source>
</evidence>
<dbReference type="PANTHER" id="PTHR11067">
    <property type="entry name" value="INOSINE TRIPHOSPHATE PYROPHOSPHATASE/HAM1 PROTEIN"/>
    <property type="match status" value="1"/>
</dbReference>
<evidence type="ECO:0000256" key="1">
    <source>
        <dbReference type="ARBA" id="ARBA00008023"/>
    </source>
</evidence>
<dbReference type="NCBIfam" id="NF011397">
    <property type="entry name" value="PRK14822.1"/>
    <property type="match status" value="1"/>
</dbReference>
<dbReference type="EC" id="3.6.1.66" evidence="10"/>
<dbReference type="InParanoid" id="A0A330L8H1"/>
<dbReference type="GO" id="GO:0000166">
    <property type="term" value="F:nucleotide binding"/>
    <property type="evidence" value="ECO:0007669"/>
    <property type="project" value="UniProtKB-KW"/>
</dbReference>
<feature type="binding site" evidence="10">
    <location>
        <position position="177"/>
    </location>
    <ligand>
        <name>substrate</name>
    </ligand>
</feature>
<feature type="active site" description="Proton acceptor" evidence="10">
    <location>
        <position position="71"/>
    </location>
</feature>
<keyword evidence="6 10" id="KW-0460">Magnesium</keyword>
<dbReference type="GO" id="GO:0036222">
    <property type="term" value="F:XTP diphosphatase activity"/>
    <property type="evidence" value="ECO:0007669"/>
    <property type="project" value="UniProtKB-UniRule"/>
</dbReference>
<evidence type="ECO:0000256" key="4">
    <source>
        <dbReference type="ARBA" id="ARBA00022741"/>
    </source>
</evidence>
<dbReference type="CDD" id="cd00515">
    <property type="entry name" value="HAM1"/>
    <property type="match status" value="1"/>
</dbReference>
<dbReference type="FunCoup" id="A0A330L8H1">
    <property type="interactions" value="505"/>
</dbReference>
<dbReference type="AlphaFoldDB" id="A0A330L8H1"/>
<dbReference type="GO" id="GO:0009146">
    <property type="term" value="P:purine nucleoside triphosphate catabolic process"/>
    <property type="evidence" value="ECO:0007669"/>
    <property type="project" value="UniProtKB-UniRule"/>
</dbReference>
<comment type="catalytic activity">
    <reaction evidence="9 10">
        <text>XTP + H2O = XMP + diphosphate + H(+)</text>
        <dbReference type="Rhea" id="RHEA:28610"/>
        <dbReference type="ChEBI" id="CHEBI:15377"/>
        <dbReference type="ChEBI" id="CHEBI:15378"/>
        <dbReference type="ChEBI" id="CHEBI:33019"/>
        <dbReference type="ChEBI" id="CHEBI:57464"/>
        <dbReference type="ChEBI" id="CHEBI:61314"/>
        <dbReference type="EC" id="3.6.1.66"/>
    </reaction>
</comment>
<dbReference type="NCBIfam" id="TIGR00042">
    <property type="entry name" value="RdgB/HAM1 family non-canonical purine NTP pyrophosphatase"/>
    <property type="match status" value="1"/>
</dbReference>
<evidence type="ECO:0000256" key="7">
    <source>
        <dbReference type="ARBA" id="ARBA00023080"/>
    </source>
</evidence>
<comment type="cofactor">
    <cofactor evidence="10">
        <name>Mg(2+)</name>
        <dbReference type="ChEBI" id="CHEBI:18420"/>
    </cofactor>
    <text evidence="10">Binds 1 Mg(2+) ion per subunit.</text>
</comment>
<dbReference type="InterPro" id="IPR002637">
    <property type="entry name" value="RdgB/HAM1"/>
</dbReference>
<dbReference type="Proteomes" id="UP000248168">
    <property type="component" value="Unassembled WGS sequence"/>
</dbReference>
<feature type="binding site" evidence="10">
    <location>
        <position position="72"/>
    </location>
    <ligand>
        <name>substrate</name>
    </ligand>
</feature>
<keyword evidence="7 10" id="KW-0546">Nucleotide metabolism</keyword>
<keyword evidence="4 10" id="KW-0547">Nucleotide-binding</keyword>
<dbReference type="RefSeq" id="WP_245924435.1">
    <property type="nucleotide sequence ID" value="NZ_OUNR01000016.1"/>
</dbReference>
<evidence type="ECO:0000256" key="9">
    <source>
        <dbReference type="ARBA" id="ARBA00052017"/>
    </source>
</evidence>
<dbReference type="FunFam" id="3.90.950.10:FF:000001">
    <property type="entry name" value="dITP/XTP pyrophosphatase"/>
    <property type="match status" value="1"/>
</dbReference>
<sequence length="205" mass="22106">MISEVVLATRNRHKVEELAALLGDLGIRIRTLADFPHAPEVEEDGATCEANAIKKACEIARATGLTAVADDTGLEVDALDGRPGVYAARYAGEHATYEDNCHKLVQELEGIPYERRTARFITVAAIAVPGEPVQVTQGVLTGYITDKASGSKGFGYDPVFYVPELNVTLAEISAEQKNRISHRAKAFLQAKELLRARQSESAVGA</sequence>
<dbReference type="GO" id="GO:0035870">
    <property type="term" value="F:dITP diphosphatase activity"/>
    <property type="evidence" value="ECO:0007669"/>
    <property type="project" value="UniProtKB-UniRule"/>
</dbReference>
<comment type="function">
    <text evidence="10">Pyrophosphatase that catalyzes the hydrolysis of nucleoside triphosphates to their monophosphate derivatives, with a high preference for the non-canonical purine nucleotides XTP (xanthosine triphosphate), dITP (deoxyinosine triphosphate) and ITP. Seems to function as a house-cleaning enzyme that removes non-canonical purine nucleotides from the nucleotide pool, thus preventing their incorporation into DNA/RNA and avoiding chromosomal lesions.</text>
</comment>
<dbReference type="Pfam" id="PF01725">
    <property type="entry name" value="Ham1p_like"/>
    <property type="match status" value="1"/>
</dbReference>
<evidence type="ECO:0000256" key="5">
    <source>
        <dbReference type="ARBA" id="ARBA00022801"/>
    </source>
</evidence>
<feature type="binding site" evidence="10">
    <location>
        <begin position="154"/>
        <end position="157"/>
    </location>
    <ligand>
        <name>substrate</name>
    </ligand>
</feature>
<protein>
    <recommendedName>
        <fullName evidence="10">dITP/XTP pyrophosphatase</fullName>
        <ecNumber evidence="10">3.6.1.66</ecNumber>
    </recommendedName>
    <alternativeName>
        <fullName evidence="10">Non-canonical purine NTP pyrophosphatase</fullName>
    </alternativeName>
    <alternativeName>
        <fullName evidence="10">Non-standard purine NTP pyrophosphatase</fullName>
    </alternativeName>
    <alternativeName>
        <fullName evidence="10">Nucleoside-triphosphate diphosphatase</fullName>
    </alternativeName>
    <alternativeName>
        <fullName evidence="10">Nucleoside-triphosphate pyrophosphatase</fullName>
        <shortName evidence="10">NTPase</shortName>
    </alternativeName>
</protein>
<organism evidence="12 13">
    <name type="scientific">Nitrospira lenta</name>
    <dbReference type="NCBI Taxonomy" id="1436998"/>
    <lineage>
        <taxon>Bacteria</taxon>
        <taxon>Pseudomonadati</taxon>
        <taxon>Nitrospirota</taxon>
        <taxon>Nitrospiria</taxon>
        <taxon>Nitrospirales</taxon>
        <taxon>Nitrospiraceae</taxon>
        <taxon>Nitrospira</taxon>
    </lineage>
</organism>
<dbReference type="HAMAP" id="MF_01405">
    <property type="entry name" value="Non_canon_purine_NTPase"/>
    <property type="match status" value="1"/>
</dbReference>
<dbReference type="GO" id="GO:0046872">
    <property type="term" value="F:metal ion binding"/>
    <property type="evidence" value="ECO:0007669"/>
    <property type="project" value="UniProtKB-KW"/>
</dbReference>
<comment type="catalytic activity">
    <reaction evidence="10">
        <text>ITP + H2O = IMP + diphosphate + H(+)</text>
        <dbReference type="Rhea" id="RHEA:29399"/>
        <dbReference type="ChEBI" id="CHEBI:15377"/>
        <dbReference type="ChEBI" id="CHEBI:15378"/>
        <dbReference type="ChEBI" id="CHEBI:33019"/>
        <dbReference type="ChEBI" id="CHEBI:58053"/>
        <dbReference type="ChEBI" id="CHEBI:61402"/>
        <dbReference type="EC" id="3.6.1.66"/>
    </reaction>
</comment>